<keyword evidence="8" id="KW-0963">Cytoplasm</keyword>
<dbReference type="InterPro" id="IPR036947">
    <property type="entry name" value="POLO_box_dom_sf"/>
</dbReference>
<evidence type="ECO:0000259" key="12">
    <source>
        <dbReference type="PROSITE" id="PS51984"/>
    </source>
</evidence>
<accession>A0A158RDC5</accession>
<evidence type="ECO:0000256" key="4">
    <source>
        <dbReference type="ARBA" id="ARBA00022679"/>
    </source>
</evidence>
<evidence type="ECO:0000256" key="9">
    <source>
        <dbReference type="PROSITE-ProRule" id="PRU00221"/>
    </source>
</evidence>
<dbReference type="Gene3D" id="1.10.510.10">
    <property type="entry name" value="Transferase(Phosphotransferase) domain 1"/>
    <property type="match status" value="1"/>
</dbReference>
<keyword evidence="3" id="KW-0723">Serine/threonine-protein kinase</keyword>
<dbReference type="PROSITE" id="PS51984">
    <property type="entry name" value="CPB1"/>
    <property type="match status" value="1"/>
</dbReference>
<dbReference type="GO" id="GO:0004674">
    <property type="term" value="F:protein serine/threonine kinase activity"/>
    <property type="evidence" value="ECO:0007669"/>
    <property type="project" value="UniProtKB-KW"/>
</dbReference>
<evidence type="ECO:0000256" key="7">
    <source>
        <dbReference type="ARBA" id="ARBA00022840"/>
    </source>
</evidence>
<dbReference type="InterPro" id="IPR046437">
    <property type="entry name" value="Ser_Thr-PK_POLO_box_1_sf"/>
</dbReference>
<dbReference type="SMART" id="SM00320">
    <property type="entry name" value="WD40"/>
    <property type="match status" value="4"/>
</dbReference>
<dbReference type="EMBL" id="UYWX01000028">
    <property type="protein sequence ID" value="VDM16293.1"/>
    <property type="molecule type" value="Genomic_DNA"/>
</dbReference>
<dbReference type="Pfam" id="PF00400">
    <property type="entry name" value="WD40"/>
    <property type="match status" value="3"/>
</dbReference>
<dbReference type="InterPro" id="IPR047108">
    <property type="entry name" value="Plk4-like_POLO_box_2_sf"/>
</dbReference>
<dbReference type="PANTHER" id="PTHR24345">
    <property type="entry name" value="SERINE/THREONINE-PROTEIN KINASE PLK"/>
    <property type="match status" value="1"/>
</dbReference>
<dbReference type="PROSITE" id="PS50011">
    <property type="entry name" value="PROTEIN_KINASE_DOM"/>
    <property type="match status" value="1"/>
</dbReference>
<feature type="repeat" description="WD" evidence="9">
    <location>
        <begin position="957"/>
        <end position="998"/>
    </location>
</feature>
<dbReference type="Gene3D" id="2.130.10.10">
    <property type="entry name" value="YVTN repeat-like/Quinoprotein amine dehydrogenase"/>
    <property type="match status" value="2"/>
</dbReference>
<dbReference type="Gene3D" id="3.30.1120.30">
    <property type="entry name" value="POLO box domain"/>
    <property type="match status" value="1"/>
</dbReference>
<dbReference type="STRING" id="6205.A0A158RDC5"/>
<proteinExistence type="predicted"/>
<evidence type="ECO:0000256" key="8">
    <source>
        <dbReference type="ARBA" id="ARBA00023212"/>
    </source>
</evidence>
<dbReference type="PANTHER" id="PTHR24345:SF91">
    <property type="entry name" value="SERINE_THREONINE-PROTEIN KINASE PLK4"/>
    <property type="match status" value="1"/>
</dbReference>
<dbReference type="WBParaSite" id="TTAC_0000034901-mRNA-1">
    <property type="protein sequence ID" value="TTAC_0000034901-mRNA-1"/>
    <property type="gene ID" value="TTAC_0000034901"/>
</dbReference>
<reference evidence="14 15" key="2">
    <citation type="submission" date="2018-11" db="EMBL/GenBank/DDBJ databases">
        <authorList>
            <consortium name="Pathogen Informatics"/>
        </authorList>
    </citation>
    <scope>NUCLEOTIDE SEQUENCE [LARGE SCALE GENOMIC DNA]</scope>
</reference>
<dbReference type="Pfam" id="PF18190">
    <property type="entry name" value="Plk4_PB1"/>
    <property type="match status" value="1"/>
</dbReference>
<evidence type="ECO:0000313" key="14">
    <source>
        <dbReference type="EMBL" id="VDM16293.1"/>
    </source>
</evidence>
<keyword evidence="7" id="KW-0067">ATP-binding</keyword>
<dbReference type="Pfam" id="PF18409">
    <property type="entry name" value="Plk4_PB2"/>
    <property type="match status" value="1"/>
</dbReference>
<dbReference type="GO" id="GO:0005524">
    <property type="term" value="F:ATP binding"/>
    <property type="evidence" value="ECO:0007669"/>
    <property type="project" value="UniProtKB-KW"/>
</dbReference>
<feature type="compositionally biased region" description="Low complexity" evidence="10">
    <location>
        <begin position="316"/>
        <end position="325"/>
    </location>
</feature>
<evidence type="ECO:0000256" key="6">
    <source>
        <dbReference type="ARBA" id="ARBA00022777"/>
    </source>
</evidence>
<evidence type="ECO:0000256" key="1">
    <source>
        <dbReference type="ARBA" id="ARBA00004114"/>
    </source>
</evidence>
<dbReference type="GO" id="GO:0005814">
    <property type="term" value="C:centriole"/>
    <property type="evidence" value="ECO:0007669"/>
    <property type="project" value="UniProtKB-SubCell"/>
</dbReference>
<evidence type="ECO:0000313" key="15">
    <source>
        <dbReference type="Proteomes" id="UP000274429"/>
    </source>
</evidence>
<dbReference type="Gene3D" id="3.30.1120.120">
    <property type="match status" value="1"/>
</dbReference>
<sequence length="1357" mass="152699">MLDDLIPNVFSVSRIFRFSNSLVVGASPKCIVPNRLSPAKRSQLKWYVSILRFLVYIDKKYMHQHGLTHRVQREVEIHSRLKHPAILELYTCFEDANYVYLVLEFCDNGELQAYIRQNGSVSEDMARHYMKQIISGLLYLHSHNILHRDLTLANLLLTKDMKVKIADFGLATKIEPGEDHTTMCGTPNYISPEVASRGHQVLETDVWSLGCMLYTLVVGRPPFDTREVRSTLNRVIAGDYEMPTHLSPDCSDLIAKLLRKQPQDRIKLSDMIRHPFITRSATSRRKIVNEHSRDSGIDSMSRTPTTAMLSNSVTATTTTASTGNSRHSLSCRPGASILPPRPSSRLSVDMHHSGQIHQPCHPTPLTPFDSRPNQPPISATRLRGGSLQHLPPPSKTLSGLSIATSSSSPCRSASVGSLQRTPHQPRLSALCSYRLRPMRTITRMAVINILPDESVCLEFFDPQVGQQKLVVEVMGISADGQEVIVYYPNGGRGVPPNASSPVAACSGDTYGVYRLAQLPEKYWKKYQFVSKFINMAKAHTPKVTLYTPRAKCILMEKVEPQADFEMEMLVDGSRVVCLGGDAAGTVQVITQTNGTITVDRRQPLDNLPTATRELISYAERCRRRCLEIESSLEKFNVAISPLDPEVLSPFPIIIGRRACMAPKPKGPITSACLSQLVASCITPVRGNQPHPPSRHYEPLFVPSVGWVSQPSPEELQVQFNDGARLIVVYSTATVHSIRYHPPATSDEGEVEQVYSTASSSAPLPAEALMRFKEFNVRALFTYRKLLDKKQHAVAWGDSNGNITILLLDDFADLLHGWRLMRPMEVQPTMSISAVVVDPKVSFVRWKTHDEWTAKSIRVWNLATGKLVSEVTDAHDGEPITCMCFDLTERRLITGGRDGVVRIWNHHSGACLLELRPIVGWNERVTLYQDDTDAIWRERSEKVEQLFLPPWRHDGTTVEGHRENICEMTVSKHSYLLSTGDFGGEICIWNAVSGHVLKRLKAPTEVKNHQRRCVARLAFLESRKDLKNAANLVSCGPNEIIHFWALYTSKPHYASFPVSSVNDVAALTIALGQCTENRKTTDTHLFTGDEMGWIQVWNIKNYALCEPEKTHPPMLYIWRAHTERVTSMEVINMKQLLVTTSVDCCARLWSWRGVFIGTFGQPTPWDVATSTLASCQIGPFDVLMDPRTHVVPELHAIQAMTTLTGTTSSEVRQDAEFDNYTRKLFGALSSQSRSIYEAIAELLNNPESVLDEMDVKGNEELGLNNEDFRRMGVHPRIFHHLKIYPLTDEATLVKPESYTDPERMMEDVEEAKLEEELTPLKPTIEDHAFFLLRLVYYYRGSEELPIMSLESFMRQDSL</sequence>
<name>A0A158RDC5_HYDTA</name>
<dbReference type="Proteomes" id="UP000274429">
    <property type="component" value="Unassembled WGS sequence"/>
</dbReference>
<evidence type="ECO:0000256" key="10">
    <source>
        <dbReference type="SAM" id="MobiDB-lite"/>
    </source>
</evidence>
<organism evidence="16">
    <name type="scientific">Hydatigena taeniaeformis</name>
    <name type="common">Feline tapeworm</name>
    <name type="synonym">Taenia taeniaeformis</name>
    <dbReference type="NCBI Taxonomy" id="6205"/>
    <lineage>
        <taxon>Eukaryota</taxon>
        <taxon>Metazoa</taxon>
        <taxon>Spiralia</taxon>
        <taxon>Lophotrochozoa</taxon>
        <taxon>Platyhelminthes</taxon>
        <taxon>Cestoda</taxon>
        <taxon>Eucestoda</taxon>
        <taxon>Cyclophyllidea</taxon>
        <taxon>Taeniidae</taxon>
        <taxon>Hydatigera</taxon>
    </lineage>
</organism>
<dbReference type="PROSITE" id="PS51985">
    <property type="entry name" value="CPB2"/>
    <property type="match status" value="1"/>
</dbReference>
<keyword evidence="8" id="KW-0206">Cytoskeleton</keyword>
<dbReference type="InterPro" id="IPR000719">
    <property type="entry name" value="Prot_kinase_dom"/>
</dbReference>
<keyword evidence="5" id="KW-0547">Nucleotide-binding</keyword>
<dbReference type="Gene3D" id="3.30.1120.130">
    <property type="match status" value="1"/>
</dbReference>
<dbReference type="InterPro" id="IPR015943">
    <property type="entry name" value="WD40/YVTN_repeat-like_dom_sf"/>
</dbReference>
<keyword evidence="15" id="KW-1185">Reference proteome</keyword>
<evidence type="ECO:0000256" key="5">
    <source>
        <dbReference type="ARBA" id="ARBA00022741"/>
    </source>
</evidence>
<feature type="region of interest" description="Disordered" evidence="10">
    <location>
        <begin position="316"/>
        <end position="405"/>
    </location>
</feature>
<dbReference type="Pfam" id="PF00069">
    <property type="entry name" value="Pkinase"/>
    <property type="match status" value="1"/>
</dbReference>
<evidence type="ECO:0000256" key="2">
    <source>
        <dbReference type="ARBA" id="ARBA00004419"/>
    </source>
</evidence>
<dbReference type="PROSITE" id="PS50082">
    <property type="entry name" value="WD_REPEATS_2"/>
    <property type="match status" value="2"/>
</dbReference>
<evidence type="ECO:0000259" key="11">
    <source>
        <dbReference type="PROSITE" id="PS50011"/>
    </source>
</evidence>
<dbReference type="GO" id="GO:0005776">
    <property type="term" value="C:autophagosome"/>
    <property type="evidence" value="ECO:0007669"/>
    <property type="project" value="UniProtKB-SubCell"/>
</dbReference>
<dbReference type="InterPro" id="IPR008266">
    <property type="entry name" value="Tyr_kinase_AS"/>
</dbReference>
<evidence type="ECO:0000256" key="3">
    <source>
        <dbReference type="ARBA" id="ARBA00022527"/>
    </source>
</evidence>
<dbReference type="OrthoDB" id="10004143at2759"/>
<protein>
    <submittedName>
        <fullName evidence="16">Serine/threonine-protein kinase PLK4</fullName>
    </submittedName>
</protein>
<gene>
    <name evidence="14" type="ORF">TTAC_LOCUS350</name>
</gene>
<keyword evidence="9" id="KW-0853">WD repeat</keyword>
<dbReference type="PROSITE" id="PS00109">
    <property type="entry name" value="PROTEIN_KINASE_TYR"/>
    <property type="match status" value="1"/>
</dbReference>
<feature type="compositionally biased region" description="Low complexity" evidence="10">
    <location>
        <begin position="396"/>
        <end position="405"/>
    </location>
</feature>
<reference evidence="16" key="1">
    <citation type="submission" date="2016-04" db="UniProtKB">
        <authorList>
            <consortium name="WormBaseParasite"/>
        </authorList>
    </citation>
    <scope>IDENTIFICATION</scope>
</reference>
<dbReference type="InterPro" id="IPR011009">
    <property type="entry name" value="Kinase-like_dom_sf"/>
</dbReference>
<dbReference type="InterPro" id="IPR001680">
    <property type="entry name" value="WD40_rpt"/>
</dbReference>
<feature type="domain" description="Protein kinase" evidence="11">
    <location>
        <begin position="16"/>
        <end position="277"/>
    </location>
</feature>
<comment type="subcellular location">
    <subcellularLocation>
        <location evidence="1">Cytoplasm</location>
        <location evidence="1">Cytoskeleton</location>
        <location evidence="1">Microtubule organizing center</location>
        <location evidence="1">Centrosome</location>
        <location evidence="1">Centriole</location>
    </subcellularLocation>
    <subcellularLocation>
        <location evidence="2">Cytoplasmic vesicle</location>
        <location evidence="2">Autophagosome</location>
    </subcellularLocation>
</comment>
<evidence type="ECO:0000259" key="13">
    <source>
        <dbReference type="PROSITE" id="PS51985"/>
    </source>
</evidence>
<keyword evidence="4" id="KW-0808">Transferase</keyword>
<feature type="domain" description="Cryptic POLO box 2 (CPB2)" evidence="13">
    <location>
        <begin position="540"/>
        <end position="664"/>
    </location>
</feature>
<dbReference type="GO" id="GO:0005634">
    <property type="term" value="C:nucleus"/>
    <property type="evidence" value="ECO:0007669"/>
    <property type="project" value="TreeGrafter"/>
</dbReference>
<dbReference type="InterPro" id="IPR036322">
    <property type="entry name" value="WD40_repeat_dom_sf"/>
</dbReference>
<feature type="repeat" description="WD" evidence="9">
    <location>
        <begin position="879"/>
        <end position="913"/>
    </location>
</feature>
<dbReference type="SUPFAM" id="SSF50978">
    <property type="entry name" value="WD40 repeat-like"/>
    <property type="match status" value="1"/>
</dbReference>
<feature type="domain" description="Cryptic POLO box 1 (CPB1)" evidence="12">
    <location>
        <begin position="422"/>
        <end position="539"/>
    </location>
</feature>
<dbReference type="CDD" id="cd13114">
    <property type="entry name" value="POLO_box_Plk4_1"/>
    <property type="match status" value="1"/>
</dbReference>
<dbReference type="InterPro" id="IPR033698">
    <property type="entry name" value="POLO_box_Plk4_2"/>
</dbReference>
<dbReference type="SUPFAM" id="SSF82615">
    <property type="entry name" value="Polo-box domain"/>
    <property type="match status" value="1"/>
</dbReference>
<keyword evidence="6" id="KW-0418">Kinase</keyword>
<dbReference type="SUPFAM" id="SSF56112">
    <property type="entry name" value="Protein kinase-like (PK-like)"/>
    <property type="match status" value="1"/>
</dbReference>
<evidence type="ECO:0000313" key="16">
    <source>
        <dbReference type="WBParaSite" id="TTAC_0000034901-mRNA-1"/>
    </source>
</evidence>
<dbReference type="InterPro" id="IPR033699">
    <property type="entry name" value="POLO_box_Plk4_1"/>
</dbReference>
<dbReference type="FunFam" id="1.10.510.10:FF:000571">
    <property type="entry name" value="Maternal embryonic leucine zipper kinase"/>
    <property type="match status" value="1"/>
</dbReference>